<evidence type="ECO:0000313" key="2">
    <source>
        <dbReference type="Proteomes" id="UP001230496"/>
    </source>
</evidence>
<dbReference type="KEGG" id="msaa:QYS49_35170"/>
<proteinExistence type="predicted"/>
<dbReference type="AlphaFoldDB" id="A0AA51ND72"/>
<dbReference type="Proteomes" id="UP001230496">
    <property type="component" value="Chromosome"/>
</dbReference>
<evidence type="ECO:0000313" key="1">
    <source>
        <dbReference type="EMBL" id="WMN12980.1"/>
    </source>
</evidence>
<dbReference type="SUPFAM" id="SSF49464">
    <property type="entry name" value="Carboxypeptidase regulatory domain-like"/>
    <property type="match status" value="1"/>
</dbReference>
<organism evidence="1 2">
    <name type="scientific">Marivirga salinarum</name>
    <dbReference type="NCBI Taxonomy" id="3059078"/>
    <lineage>
        <taxon>Bacteria</taxon>
        <taxon>Pseudomonadati</taxon>
        <taxon>Bacteroidota</taxon>
        <taxon>Cytophagia</taxon>
        <taxon>Cytophagales</taxon>
        <taxon>Marivirgaceae</taxon>
        <taxon>Marivirga</taxon>
    </lineage>
</organism>
<dbReference type="InterPro" id="IPR008969">
    <property type="entry name" value="CarboxyPept-like_regulatory"/>
</dbReference>
<sequence>MITSFLAFSQKHHTIKGQLLQHSDSSPVFNAHIYFDKTAIGTTTNEDGLFAFHFLENEKQSNIHISCIGYKIDSIPISEFQNKPLTIFIEEDKLFLSEVVVSPSDPNDILEKAIENLGQNYPKEKISKTIYYKESVKQNGKPIRLLEVVATIVSDGFSDSRQNPKKYELFIDQKRPDFNYDSTFEGGNGIGVLHGLLWTEAYLNKRKLRKYNVSFDGKSFFRNHEVYKISISKPNSLGTTSMYITVDEFAIVAISQSFVNPSRKKPDSKQQFQFLAFDLYVDFIQMKDGYWYIHTIDDIRESISQDGAITKIIRSIRTTSVGEIQDLNKKNRIKMNTDLYKYPTEYDPEFWNHYNAPLETQEELKAKQEFSE</sequence>
<dbReference type="EMBL" id="CP129971">
    <property type="protein sequence ID" value="WMN12980.1"/>
    <property type="molecule type" value="Genomic_DNA"/>
</dbReference>
<accession>A0AA51ND72</accession>
<keyword evidence="2" id="KW-1185">Reference proteome</keyword>
<dbReference type="Pfam" id="PF13715">
    <property type="entry name" value="CarbopepD_reg_2"/>
    <property type="match status" value="1"/>
</dbReference>
<reference evidence="1 2" key="1">
    <citation type="submission" date="2023-08" db="EMBL/GenBank/DDBJ databases">
        <title>Comparative genomics and taxonomic characterization of three novel marine species of genus Marivirga.</title>
        <authorList>
            <person name="Muhammad N."/>
            <person name="Kim S.-G."/>
        </authorList>
    </citation>
    <scope>NUCLEOTIDE SEQUENCE [LARGE SCALE GENOMIC DNA]</scope>
    <source>
        <strain evidence="1 2">BDSF4-3</strain>
    </source>
</reference>
<name>A0AA51ND72_9BACT</name>
<gene>
    <name evidence="1" type="ORF">QYS49_35170</name>
</gene>
<dbReference type="RefSeq" id="WP_308351408.1">
    <property type="nucleotide sequence ID" value="NZ_CP129971.1"/>
</dbReference>
<protein>
    <submittedName>
        <fullName evidence="1">Carboxypeptidase-like regulatory domain-containing protein</fullName>
    </submittedName>
</protein>